<organism evidence="1 2">
    <name type="scientific">Avena sativa</name>
    <name type="common">Oat</name>
    <dbReference type="NCBI Taxonomy" id="4498"/>
    <lineage>
        <taxon>Eukaryota</taxon>
        <taxon>Viridiplantae</taxon>
        <taxon>Streptophyta</taxon>
        <taxon>Embryophyta</taxon>
        <taxon>Tracheophyta</taxon>
        <taxon>Spermatophyta</taxon>
        <taxon>Magnoliopsida</taxon>
        <taxon>Liliopsida</taxon>
        <taxon>Poales</taxon>
        <taxon>Poaceae</taxon>
        <taxon>BOP clade</taxon>
        <taxon>Pooideae</taxon>
        <taxon>Poodae</taxon>
        <taxon>Poeae</taxon>
        <taxon>Poeae Chloroplast Group 1 (Aveneae type)</taxon>
        <taxon>Aveninae</taxon>
        <taxon>Avena</taxon>
    </lineage>
</organism>
<reference evidence="1" key="1">
    <citation type="submission" date="2021-05" db="EMBL/GenBank/DDBJ databases">
        <authorList>
            <person name="Scholz U."/>
            <person name="Mascher M."/>
            <person name="Fiebig A."/>
        </authorList>
    </citation>
    <scope>NUCLEOTIDE SEQUENCE [LARGE SCALE GENOMIC DNA]</scope>
</reference>
<dbReference type="Proteomes" id="UP001732700">
    <property type="component" value="Chromosome 1A"/>
</dbReference>
<accession>A0ACD5T7Y2</accession>
<proteinExistence type="predicted"/>
<reference evidence="1" key="2">
    <citation type="submission" date="2025-09" db="UniProtKB">
        <authorList>
            <consortium name="EnsemblPlants"/>
        </authorList>
    </citation>
    <scope>IDENTIFICATION</scope>
</reference>
<evidence type="ECO:0000313" key="2">
    <source>
        <dbReference type="Proteomes" id="UP001732700"/>
    </source>
</evidence>
<protein>
    <submittedName>
        <fullName evidence="1">Uncharacterized protein</fullName>
    </submittedName>
</protein>
<name>A0ACD5T7Y2_AVESA</name>
<sequence>MAGRRAMRPSAGGMRGLAAAAARSSPAASFLLAAAAAAALVGGLYFWLVVASFRLPERGARGCLPDGEGSWAIGMFYGKSPLQLRPIELEGRSNANGSAWPVANPVLTCATATDAGYPSNFVADPFLFLQGDTLFLFFETKTTATMQGDIAVARSSDQGATWEFLGIALDEAWHLSYPFVFRYENEIYMMPEGNKKKELRLYRATKFPLEWTLEKVLINKPLVDAALIQYEGNWWLFASDFTRRGTEKNAELEIWYSSSPLGPWSEHKQNPIYKADKSLGARNGGRLFIFEGSLYRPGQDCSGTYGRKVKLFKVEKLNKEEYKEVPVNLGIEEPKKGRNTWNGMRYHHLDVQQLDSGGWIAVMDGDRVPSGDSTRRWLSGFMGFLLAIAVVLFVGFVKGAVNCCIPPGFWASLTRRNELSRNLPVHRLNLKVRRLSTCCGRFVSSTKARLNEKTWSNTLFFCMIALLGTVNVCIAVHFFFSGNGAEQAYTHQGQHSQFTMVTMTYEARLWNLKLFVEHYSRCESVREIVVVWNKGNHPTSDAFDSTVPVRIRVEEINSLNNRFRVDPLIKTRAVLELDDDIMMTCSDIEKGFKVWREHPERMVGFYPRMIDGDPLQYRNERYARGKKGYNLILTGAAFMDSAFAFKKYWSVEAREGREYVHKNFNCEDLLMNFLYANTSSGGRTVEYVHPAWAIDTSKLSSVAISRDTQKHYDVRASCLAKFASFYGPLPQKWEFGMREDGWDR</sequence>
<keyword evidence="2" id="KW-1185">Reference proteome</keyword>
<evidence type="ECO:0000313" key="1">
    <source>
        <dbReference type="EnsemblPlants" id="AVESA.00010b.r2.1AG0007430.1.CDS"/>
    </source>
</evidence>
<dbReference type="EnsemblPlants" id="AVESA.00010b.r2.1AG0007430.1">
    <property type="protein sequence ID" value="AVESA.00010b.r2.1AG0007430.1.CDS"/>
    <property type="gene ID" value="AVESA.00010b.r2.1AG0007430"/>
</dbReference>